<protein>
    <submittedName>
        <fullName evidence="2">Uncharacterized protein</fullName>
    </submittedName>
</protein>
<dbReference type="RefSeq" id="XP_003885234.1">
    <property type="nucleotide sequence ID" value="XM_003885185.1"/>
</dbReference>
<evidence type="ECO:0000256" key="1">
    <source>
        <dbReference type="SAM" id="MobiDB-lite"/>
    </source>
</evidence>
<proteinExistence type="predicted"/>
<dbReference type="GeneID" id="13446921"/>
<evidence type="ECO:0000313" key="2">
    <source>
        <dbReference type="EMBL" id="CBZ55206.1"/>
    </source>
</evidence>
<keyword evidence="4" id="KW-1185">Reference proteome</keyword>
<dbReference type="OMA" id="TERWVEN"/>
<organism evidence="2 4">
    <name type="scientific">Neospora caninum (strain Liverpool)</name>
    <dbReference type="NCBI Taxonomy" id="572307"/>
    <lineage>
        <taxon>Eukaryota</taxon>
        <taxon>Sar</taxon>
        <taxon>Alveolata</taxon>
        <taxon>Apicomplexa</taxon>
        <taxon>Conoidasida</taxon>
        <taxon>Coccidia</taxon>
        <taxon>Eucoccidiorida</taxon>
        <taxon>Eimeriorina</taxon>
        <taxon>Sarcocystidae</taxon>
        <taxon>Neospora</taxon>
    </lineage>
</organism>
<name>F0VNB0_NEOCL</name>
<gene>
    <name evidence="3" type="ORF">BN1204_056300</name>
    <name evidence="2" type="ORF">NCLIV_056300</name>
</gene>
<evidence type="ECO:0000313" key="3">
    <source>
        <dbReference type="EMBL" id="CEL69933.1"/>
    </source>
</evidence>
<dbReference type="EMBL" id="FR823392">
    <property type="protein sequence ID" value="CBZ55206.1"/>
    <property type="molecule type" value="Genomic_DNA"/>
</dbReference>
<reference evidence="4" key="3">
    <citation type="journal article" date="2012" name="PLoS Pathog.">
        <title>Comparative genomics of the apicomplexan parasites Toxoplasma gondii and Neospora caninum: Coccidia differing in host range and transmission strategy.</title>
        <authorList>
            <person name="Reid A.J."/>
            <person name="Vermont S.J."/>
            <person name="Cotton J.A."/>
            <person name="Harris D."/>
            <person name="Hill-Cawthorne G.A."/>
            <person name="Konen-Waisman S."/>
            <person name="Latham S.M."/>
            <person name="Mourier T."/>
            <person name="Norton R."/>
            <person name="Quail M.A."/>
            <person name="Sanders M."/>
            <person name="Shanmugam D."/>
            <person name="Sohal A."/>
            <person name="Wasmuth J.D."/>
            <person name="Brunk B."/>
            <person name="Grigg M.E."/>
            <person name="Howard J.C."/>
            <person name="Parkinson J."/>
            <person name="Roos D.S."/>
            <person name="Trees A.J."/>
            <person name="Berriman M."/>
            <person name="Pain A."/>
            <person name="Wastling J.M."/>
        </authorList>
    </citation>
    <scope>NUCLEOTIDE SEQUENCE [LARGE SCALE GENOMIC DNA]</scope>
    <source>
        <strain evidence="4">Liverpool</strain>
    </source>
</reference>
<dbReference type="OrthoDB" id="330909at2759"/>
<sequence length="490" mass="55634">MPTPMFQKTARFWRYMTCLAVMSCAAAALGLQTGPNLHRRLGRFEPGMTGYVPQRRGTSVKHSPTEHSPTELSTTGRSTATPLVSPHEGLLHPYTTLAGQARFPFGNAARQHASNVHIRTRTLSGSELPEIGAFARIKQQVPELDDEELNQRTERWVENTAKMLEEPKGEDSGDERPFEDSEEVSELNTVLMRLRQRLSESKSARAKVDNCLEKLQLFPKEIDAGEVCQGERDEVFDHCVKQVERWVANGKLSSVFNYYEVPAVTGYLLFVPLPNPPSDFLFYARLLRRVANGPCREFKNEDEIANAVASLLYTVPAAVAELSAGYRQFHLPMADSITRLLTLELLARLFFRYAYWFVNNPRKLVLLNQACRSQSICRRLVRMILHTSPPMGDMKAPPAMVRWFASYLKLVVPNRGGRVMQALAPLVAETLASSLHHEFPAASQPSSEGDQKEPATPLPRQRQSVALRLRKLFNLWRRRRQRRERNQNLE</sequence>
<feature type="compositionally biased region" description="Polar residues" evidence="1">
    <location>
        <begin position="70"/>
        <end position="79"/>
    </location>
</feature>
<dbReference type="VEuPathDB" id="ToxoDB:NCLIV_056300"/>
<reference evidence="2" key="2">
    <citation type="submission" date="2011-03" db="EMBL/GenBank/DDBJ databases">
        <title>Comparative genomics and transcriptomics of Neospora caninum and Toxoplasma gondii.</title>
        <authorList>
            <person name="Reid A.J."/>
            <person name="Sohal A."/>
            <person name="Harris D."/>
            <person name="Quail M."/>
            <person name="Sanders M."/>
            <person name="Berriman M."/>
            <person name="Wastling J.M."/>
            <person name="Pain A."/>
        </authorList>
    </citation>
    <scope>NUCLEOTIDE SEQUENCE</scope>
    <source>
        <strain evidence="2">Liverpool</strain>
    </source>
</reference>
<feature type="region of interest" description="Disordered" evidence="1">
    <location>
        <begin position="439"/>
        <end position="464"/>
    </location>
</feature>
<dbReference type="eggNOG" id="ENOG502R04P">
    <property type="taxonomic scope" value="Eukaryota"/>
</dbReference>
<accession>F0VNB0</accession>
<reference evidence="3" key="4">
    <citation type="journal article" date="2015" name="PLoS ONE">
        <title>Comprehensive Evaluation of Toxoplasma gondii VEG and Neospora caninum LIV Genomes with Tachyzoite Stage Transcriptome and Proteome Defines Novel Transcript Features.</title>
        <authorList>
            <person name="Ramaprasad A."/>
            <person name="Mourier T."/>
            <person name="Naeem R."/>
            <person name="Malas T.B."/>
            <person name="Moussa E."/>
            <person name="Panigrahi A."/>
            <person name="Vermont S.J."/>
            <person name="Otto T.D."/>
            <person name="Wastling J."/>
            <person name="Pain A."/>
        </authorList>
    </citation>
    <scope>NUCLEOTIDE SEQUENCE</scope>
    <source>
        <strain evidence="3">Liverpool</strain>
    </source>
</reference>
<dbReference type="EMBL" id="LN714486">
    <property type="protein sequence ID" value="CEL69933.1"/>
    <property type="molecule type" value="Genomic_DNA"/>
</dbReference>
<feature type="region of interest" description="Disordered" evidence="1">
    <location>
        <begin position="45"/>
        <end position="79"/>
    </location>
</feature>
<dbReference type="AlphaFoldDB" id="F0VNB0"/>
<reference evidence="2" key="1">
    <citation type="submission" date="2011-02" db="EMBL/GenBank/DDBJ databases">
        <authorList>
            <person name="Aslett M."/>
        </authorList>
    </citation>
    <scope>NUCLEOTIDE SEQUENCE</scope>
    <source>
        <strain evidence="2">Liverpool</strain>
    </source>
</reference>
<evidence type="ECO:0000313" key="4">
    <source>
        <dbReference type="Proteomes" id="UP000007494"/>
    </source>
</evidence>
<dbReference type="Proteomes" id="UP000007494">
    <property type="component" value="Chromosome XI"/>
</dbReference>
<dbReference type="InParanoid" id="F0VNB0"/>